<dbReference type="InterPro" id="IPR029045">
    <property type="entry name" value="ClpP/crotonase-like_dom_sf"/>
</dbReference>
<keyword evidence="5" id="KW-1185">Reference proteome</keyword>
<dbReference type="Gene3D" id="3.90.226.10">
    <property type="entry name" value="2-enoyl-CoA Hydratase, Chain A, domain 1"/>
    <property type="match status" value="1"/>
</dbReference>
<dbReference type="InterPro" id="IPR001753">
    <property type="entry name" value="Enoyl-CoA_hydra/iso"/>
</dbReference>
<dbReference type="EMBL" id="CP071182">
    <property type="protein sequence ID" value="QSO46003.1"/>
    <property type="molecule type" value="Genomic_DNA"/>
</dbReference>
<evidence type="ECO:0000256" key="1">
    <source>
        <dbReference type="ARBA" id="ARBA00005254"/>
    </source>
</evidence>
<dbReference type="GO" id="GO:0016829">
    <property type="term" value="F:lyase activity"/>
    <property type="evidence" value="ECO:0007669"/>
    <property type="project" value="UniProtKB-KW"/>
</dbReference>
<gene>
    <name evidence="4" type="ORF">JZ786_15890</name>
</gene>
<dbReference type="PANTHER" id="PTHR11941:SF54">
    <property type="entry name" value="ENOYL-COA HYDRATASE, MITOCHONDRIAL"/>
    <property type="match status" value="1"/>
</dbReference>
<reference evidence="4 5" key="1">
    <citation type="submission" date="2021-02" db="EMBL/GenBank/DDBJ databases">
        <title>Alicyclobacillus curvatus sp. nov. and Alicyclobacillus mengziensis sp. nov., two acidophilic bacteria isolated from acid mine drainage.</title>
        <authorList>
            <person name="Huang Y."/>
        </authorList>
    </citation>
    <scope>NUCLEOTIDE SEQUENCE [LARGE SCALE GENOMIC DNA]</scope>
    <source>
        <strain evidence="4 5">S30H14</strain>
    </source>
</reference>
<evidence type="ECO:0000256" key="2">
    <source>
        <dbReference type="ARBA" id="ARBA00023239"/>
    </source>
</evidence>
<dbReference type="PANTHER" id="PTHR11941">
    <property type="entry name" value="ENOYL-COA HYDRATASE-RELATED"/>
    <property type="match status" value="1"/>
</dbReference>
<dbReference type="KEGG" id="afx:JZ786_15890"/>
<keyword evidence="2" id="KW-0456">Lyase</keyword>
<dbReference type="InterPro" id="IPR018376">
    <property type="entry name" value="Enoyl-CoA_hyd/isom_CS"/>
</dbReference>
<sequence length="263" mass="28367">MTYATLRIERREPGISLWTIDNPPANAVSELLLQDLDHAIETAANDKSVRVVVITSSHPKTFLAGADLKMMMSNAGQYAGQPGAIRKSSRRMQQTFARLESLPKPVIAAINGHALGGGCELAMACDFRFMGSGTIGLTEVNLGLIPGAGGTQRMTMLLGRAKATELIFLAKRLSAEEAQAVGLVTRAVESTRLLQQTLVFAEELSRGAIGAMGLAKSAIHLATSKQEAGYERESEAFEQTFSTGEPLEGLQAFFQKRKPEFIR</sequence>
<evidence type="ECO:0000313" key="5">
    <source>
        <dbReference type="Proteomes" id="UP000663505"/>
    </source>
</evidence>
<evidence type="ECO:0000313" key="4">
    <source>
        <dbReference type="EMBL" id="QSO46003.1"/>
    </source>
</evidence>
<comment type="similarity">
    <text evidence="1 3">Belongs to the enoyl-CoA hydratase/isomerase family.</text>
</comment>
<dbReference type="Pfam" id="PF00378">
    <property type="entry name" value="ECH_1"/>
    <property type="match status" value="1"/>
</dbReference>
<accession>A0A9X7VVS7</accession>
<dbReference type="SUPFAM" id="SSF52096">
    <property type="entry name" value="ClpP/crotonase"/>
    <property type="match status" value="1"/>
</dbReference>
<dbReference type="CDD" id="cd06558">
    <property type="entry name" value="crotonase-like"/>
    <property type="match status" value="1"/>
</dbReference>
<protein>
    <submittedName>
        <fullName evidence="4">Enoyl-CoA hydratase/isomerase family protein</fullName>
    </submittedName>
</protein>
<proteinExistence type="inferred from homology"/>
<dbReference type="AlphaFoldDB" id="A0A9X7VVS7"/>
<dbReference type="FunFam" id="3.90.226.10:FF:000009">
    <property type="entry name" value="Carnitinyl-CoA dehydratase"/>
    <property type="match status" value="1"/>
</dbReference>
<dbReference type="RefSeq" id="WP_206655375.1">
    <property type="nucleotide sequence ID" value="NZ_CP071182.1"/>
</dbReference>
<dbReference type="GO" id="GO:0006635">
    <property type="term" value="P:fatty acid beta-oxidation"/>
    <property type="evidence" value="ECO:0007669"/>
    <property type="project" value="TreeGrafter"/>
</dbReference>
<dbReference type="PROSITE" id="PS00166">
    <property type="entry name" value="ENOYL_COA_HYDRATASE"/>
    <property type="match status" value="1"/>
</dbReference>
<name>A0A9X7VVS7_9BACL</name>
<evidence type="ECO:0000256" key="3">
    <source>
        <dbReference type="RuleBase" id="RU003707"/>
    </source>
</evidence>
<dbReference type="Proteomes" id="UP000663505">
    <property type="component" value="Chromosome"/>
</dbReference>
<organism evidence="4 5">
    <name type="scientific">Alicyclobacillus mengziensis</name>
    <dbReference type="NCBI Taxonomy" id="2931921"/>
    <lineage>
        <taxon>Bacteria</taxon>
        <taxon>Bacillati</taxon>
        <taxon>Bacillota</taxon>
        <taxon>Bacilli</taxon>
        <taxon>Bacillales</taxon>
        <taxon>Alicyclobacillaceae</taxon>
        <taxon>Alicyclobacillus</taxon>
    </lineage>
</organism>